<evidence type="ECO:0000259" key="1">
    <source>
        <dbReference type="Pfam" id="PF08308"/>
    </source>
</evidence>
<proteinExistence type="predicted"/>
<dbReference type="RefSeq" id="WP_405283611.1">
    <property type="nucleotide sequence ID" value="NZ_CP144380.1"/>
</dbReference>
<dbReference type="Proteomes" id="UP001484239">
    <property type="component" value="Unassembled WGS sequence"/>
</dbReference>
<dbReference type="Pfam" id="PF08308">
    <property type="entry name" value="PEGA"/>
    <property type="match status" value="1"/>
</dbReference>
<comment type="caution">
    <text evidence="2">The sequence shown here is derived from an EMBL/GenBank/DDBJ whole genome shotgun (WGS) entry which is preliminary data.</text>
</comment>
<feature type="domain" description="PEGA" evidence="1">
    <location>
        <begin position="3"/>
        <end position="54"/>
    </location>
</feature>
<reference evidence="2 3" key="1">
    <citation type="submission" date="2024-02" db="EMBL/GenBank/DDBJ databases">
        <title>A novel Gemmatimonadota bacterium.</title>
        <authorList>
            <person name="Du Z.-J."/>
            <person name="Ye Y.-Q."/>
        </authorList>
    </citation>
    <scope>NUCLEOTIDE SEQUENCE [LARGE SCALE GENOMIC DNA]</scope>
    <source>
        <strain evidence="2 3">DH-20</strain>
    </source>
</reference>
<sequence>MQQITIQSAPSGASVAVNGVRNAETPAILSLSRKTGHALEIELDGYEPFQMNIERGTSGWVWDVDEEE</sequence>
<dbReference type="InterPro" id="IPR013229">
    <property type="entry name" value="PEGA"/>
</dbReference>
<accession>A0ABU9EGV0</accession>
<evidence type="ECO:0000313" key="2">
    <source>
        <dbReference type="EMBL" id="MEK9502715.1"/>
    </source>
</evidence>
<protein>
    <submittedName>
        <fullName evidence="2">PEGA domain-containing protein</fullName>
    </submittedName>
</protein>
<dbReference type="EMBL" id="JBBHLI010000014">
    <property type="protein sequence ID" value="MEK9502715.1"/>
    <property type="molecule type" value="Genomic_DNA"/>
</dbReference>
<keyword evidence="3" id="KW-1185">Reference proteome</keyword>
<evidence type="ECO:0000313" key="3">
    <source>
        <dbReference type="Proteomes" id="UP001484239"/>
    </source>
</evidence>
<gene>
    <name evidence="2" type="ORF">WI372_17095</name>
</gene>
<name>A0ABU9EGV0_9BACT</name>
<organism evidence="2 3">
    <name type="scientific">Gaopeijia maritima</name>
    <dbReference type="NCBI Taxonomy" id="3119007"/>
    <lineage>
        <taxon>Bacteria</taxon>
        <taxon>Pseudomonadati</taxon>
        <taxon>Gemmatimonadota</taxon>
        <taxon>Longimicrobiia</taxon>
        <taxon>Gaopeijiales</taxon>
        <taxon>Gaopeijiaceae</taxon>
        <taxon>Gaopeijia</taxon>
    </lineage>
</organism>